<dbReference type="SUPFAM" id="SSF53098">
    <property type="entry name" value="Ribonuclease H-like"/>
    <property type="match status" value="1"/>
</dbReference>
<dbReference type="AlphaFoldDB" id="A0A0H2X8B1"/>
<gene>
    <name evidence="5" type="ordered locus">XC_2435</name>
</gene>
<dbReference type="Pfam" id="PF00929">
    <property type="entry name" value="RNase_T"/>
    <property type="match status" value="1"/>
</dbReference>
<dbReference type="CDD" id="cd06127">
    <property type="entry name" value="DEDDh"/>
    <property type="match status" value="1"/>
</dbReference>
<keyword evidence="1" id="KW-0540">Nuclease</keyword>
<keyword evidence="2" id="KW-0378">Hydrolase</keyword>
<dbReference type="EMBL" id="CP000050">
    <property type="protein sequence ID" value="AAY49485.1"/>
    <property type="molecule type" value="Genomic_DNA"/>
</dbReference>
<dbReference type="Gene3D" id="3.30.420.10">
    <property type="entry name" value="Ribonuclease H-like superfamily/Ribonuclease H"/>
    <property type="match status" value="1"/>
</dbReference>
<dbReference type="RefSeq" id="WP_011269859.1">
    <property type="nucleotide sequence ID" value="NC_007086.1"/>
</dbReference>
<proteinExistence type="predicted"/>
<dbReference type="InterPro" id="IPR036397">
    <property type="entry name" value="RNaseH_sf"/>
</dbReference>
<evidence type="ECO:0000256" key="1">
    <source>
        <dbReference type="ARBA" id="ARBA00022722"/>
    </source>
</evidence>
<dbReference type="PANTHER" id="PTHR30231:SF4">
    <property type="entry name" value="PROTEIN NEN2"/>
    <property type="match status" value="1"/>
</dbReference>
<protein>
    <recommendedName>
        <fullName evidence="4">Exonuclease domain-containing protein</fullName>
    </recommendedName>
</protein>
<evidence type="ECO:0000313" key="6">
    <source>
        <dbReference type="Proteomes" id="UP000000420"/>
    </source>
</evidence>
<dbReference type="GO" id="GO:0008408">
    <property type="term" value="F:3'-5' exonuclease activity"/>
    <property type="evidence" value="ECO:0007669"/>
    <property type="project" value="TreeGrafter"/>
</dbReference>
<accession>A0A0H2X8B1</accession>
<dbReference type="PANTHER" id="PTHR30231">
    <property type="entry name" value="DNA POLYMERASE III SUBUNIT EPSILON"/>
    <property type="match status" value="1"/>
</dbReference>
<dbReference type="GO" id="GO:0006259">
    <property type="term" value="P:DNA metabolic process"/>
    <property type="evidence" value="ECO:0007669"/>
    <property type="project" value="UniProtKB-ARBA"/>
</dbReference>
<dbReference type="GO" id="GO:0005829">
    <property type="term" value="C:cytosol"/>
    <property type="evidence" value="ECO:0007669"/>
    <property type="project" value="TreeGrafter"/>
</dbReference>
<sequence>MNDKQEVFISVDVETAGPIPGIYSLLSIGACVIENPVQTYACELKPTTTQADPAALEVTGLSLERLAREGLAPEVAMREFRTWVLGVCESKGEPVFVGFNAAFDWSFINYYFHRYLGDNPFGFSALDIKSLYMGAVQCAWHDTRSSQMAKSLQPHLAGNHDAMQDALYQAELFRCVRALTPARPV</sequence>
<dbReference type="PROSITE" id="PS51257">
    <property type="entry name" value="PROKAR_LIPOPROTEIN"/>
    <property type="match status" value="1"/>
</dbReference>
<dbReference type="InterPro" id="IPR013520">
    <property type="entry name" value="Ribonucl_H"/>
</dbReference>
<keyword evidence="3" id="KW-0269">Exonuclease</keyword>
<evidence type="ECO:0000256" key="3">
    <source>
        <dbReference type="ARBA" id="ARBA00022839"/>
    </source>
</evidence>
<evidence type="ECO:0000313" key="5">
    <source>
        <dbReference type="EMBL" id="AAY49485.1"/>
    </source>
</evidence>
<dbReference type="GO" id="GO:0003676">
    <property type="term" value="F:nucleic acid binding"/>
    <property type="evidence" value="ECO:0007669"/>
    <property type="project" value="InterPro"/>
</dbReference>
<organism evidence="5 6">
    <name type="scientific">Xanthomonas campestris pv. campestris (strain 8004)</name>
    <dbReference type="NCBI Taxonomy" id="314565"/>
    <lineage>
        <taxon>Bacteria</taxon>
        <taxon>Pseudomonadati</taxon>
        <taxon>Pseudomonadota</taxon>
        <taxon>Gammaproteobacteria</taxon>
        <taxon>Lysobacterales</taxon>
        <taxon>Lysobacteraceae</taxon>
        <taxon>Xanthomonas</taxon>
    </lineage>
</organism>
<dbReference type="KEGG" id="xcb:XC_2435"/>
<dbReference type="Proteomes" id="UP000000420">
    <property type="component" value="Chromosome"/>
</dbReference>
<name>A0A0H2X8B1_XANC8</name>
<dbReference type="HOGENOM" id="CLU_096449_1_0_6"/>
<reference evidence="5 6" key="1">
    <citation type="journal article" date="2005" name="Genome Res.">
        <title>Comparative and functional genomic analyses of the pathogenicity of phytopathogen Xanthomonas campestris pv. campestris.</title>
        <authorList>
            <person name="Qian W."/>
            <person name="Jia Y."/>
            <person name="Ren S.X."/>
            <person name="He Y.Q."/>
            <person name="Feng J.X."/>
            <person name="Lu L.F."/>
            <person name="Sun Q."/>
            <person name="Ying G."/>
            <person name="Tang D.J."/>
            <person name="Tang H."/>
            <person name="Wu W."/>
            <person name="Hao P."/>
            <person name="Wang L."/>
            <person name="Jiang B.L."/>
            <person name="Zeng S."/>
            <person name="Gu W.Y."/>
            <person name="Lu G."/>
            <person name="Rong L."/>
            <person name="Tian Y."/>
            <person name="Yao Z."/>
            <person name="Fu G."/>
            <person name="Chen B."/>
            <person name="Fang R."/>
            <person name="Qiang B."/>
            <person name="Chen Z."/>
            <person name="Zhao G.P."/>
            <person name="Tang J.L."/>
            <person name="He C."/>
        </authorList>
    </citation>
    <scope>NUCLEOTIDE SEQUENCE [LARGE SCALE GENOMIC DNA]</scope>
    <source>
        <strain evidence="5 6">8004</strain>
    </source>
</reference>
<evidence type="ECO:0000256" key="2">
    <source>
        <dbReference type="ARBA" id="ARBA00022801"/>
    </source>
</evidence>
<dbReference type="InterPro" id="IPR012337">
    <property type="entry name" value="RNaseH-like_sf"/>
</dbReference>
<dbReference type="SMART" id="SM00479">
    <property type="entry name" value="EXOIII"/>
    <property type="match status" value="1"/>
</dbReference>
<evidence type="ECO:0000259" key="4">
    <source>
        <dbReference type="SMART" id="SM00479"/>
    </source>
</evidence>
<feature type="domain" description="Exonuclease" evidence="4">
    <location>
        <begin position="7"/>
        <end position="182"/>
    </location>
</feature>